<protein>
    <submittedName>
        <fullName evidence="1">Uncharacterized protein</fullName>
    </submittedName>
</protein>
<dbReference type="AlphaFoldDB" id="A0A9J5WKS4"/>
<keyword evidence="2" id="KW-1185">Reference proteome</keyword>
<feature type="non-terminal residue" evidence="1">
    <location>
        <position position="184"/>
    </location>
</feature>
<evidence type="ECO:0000313" key="1">
    <source>
        <dbReference type="EMBL" id="KAG5576491.1"/>
    </source>
</evidence>
<proteinExistence type="predicted"/>
<name>A0A9J5WKS4_SOLCO</name>
<reference evidence="1 2" key="1">
    <citation type="submission" date="2020-09" db="EMBL/GenBank/DDBJ databases">
        <title>De no assembly of potato wild relative species, Solanum commersonii.</title>
        <authorList>
            <person name="Cho K."/>
        </authorList>
    </citation>
    <scope>NUCLEOTIDE SEQUENCE [LARGE SCALE GENOMIC DNA]</scope>
    <source>
        <strain evidence="1">LZ3.2</strain>
        <tissue evidence="1">Leaf</tissue>
    </source>
</reference>
<dbReference type="EMBL" id="JACXVP010000011">
    <property type="protein sequence ID" value="KAG5576491.1"/>
    <property type="molecule type" value="Genomic_DNA"/>
</dbReference>
<dbReference type="Proteomes" id="UP000824120">
    <property type="component" value="Chromosome 11"/>
</dbReference>
<sequence length="184" mass="21134">EPRGDHASLWYNNWTQLGALHYLLSITYGSTEGYDDVHQIIKHDRWNISVMTELLNKETKDEELARHHQYMGKGYSIKNIFSIMEDVVSKNSYRRGLDILGFLTCLSPSLRLSDFRNLVLLFFLIKLFDGCALMQEVINATLMVLAKAEVKAFKDGLNHCVQNNLLPLMMEINSLIIKKILDGI</sequence>
<gene>
    <name evidence="1" type="ORF">H5410_056625</name>
</gene>
<organism evidence="1 2">
    <name type="scientific">Solanum commersonii</name>
    <name type="common">Commerson's wild potato</name>
    <name type="synonym">Commerson's nightshade</name>
    <dbReference type="NCBI Taxonomy" id="4109"/>
    <lineage>
        <taxon>Eukaryota</taxon>
        <taxon>Viridiplantae</taxon>
        <taxon>Streptophyta</taxon>
        <taxon>Embryophyta</taxon>
        <taxon>Tracheophyta</taxon>
        <taxon>Spermatophyta</taxon>
        <taxon>Magnoliopsida</taxon>
        <taxon>eudicotyledons</taxon>
        <taxon>Gunneridae</taxon>
        <taxon>Pentapetalae</taxon>
        <taxon>asterids</taxon>
        <taxon>lamiids</taxon>
        <taxon>Solanales</taxon>
        <taxon>Solanaceae</taxon>
        <taxon>Solanoideae</taxon>
        <taxon>Solaneae</taxon>
        <taxon>Solanum</taxon>
    </lineage>
</organism>
<accession>A0A9J5WKS4</accession>
<evidence type="ECO:0000313" key="2">
    <source>
        <dbReference type="Proteomes" id="UP000824120"/>
    </source>
</evidence>
<comment type="caution">
    <text evidence="1">The sequence shown here is derived from an EMBL/GenBank/DDBJ whole genome shotgun (WGS) entry which is preliminary data.</text>
</comment>